<gene>
    <name evidence="3" type="ORF">AAAT34_12330</name>
</gene>
<dbReference type="InterPro" id="IPR011010">
    <property type="entry name" value="DNA_brk_join_enz"/>
</dbReference>
<organism evidence="3 4">
    <name type="scientific">Hallella faecis</name>
    <dbReference type="NCBI Taxonomy" id="2841596"/>
    <lineage>
        <taxon>Bacteria</taxon>
        <taxon>Pseudomonadati</taxon>
        <taxon>Bacteroidota</taxon>
        <taxon>Bacteroidia</taxon>
        <taxon>Bacteroidales</taxon>
        <taxon>Prevotellaceae</taxon>
        <taxon>Hallella</taxon>
    </lineage>
</organism>
<dbReference type="PROSITE" id="PS51898">
    <property type="entry name" value="TYR_RECOMBINASE"/>
    <property type="match status" value="1"/>
</dbReference>
<accession>A0ABV1FTR1</accession>
<dbReference type="Proteomes" id="UP001487296">
    <property type="component" value="Unassembled WGS sequence"/>
</dbReference>
<evidence type="ECO:0000256" key="1">
    <source>
        <dbReference type="ARBA" id="ARBA00023172"/>
    </source>
</evidence>
<sequence>MTADAGITKNVSFHTSRHTFAVLTLAAGSDLYTVGKLLGHTSINSTQVYADVVMETKVEAISRISNYFSNL</sequence>
<evidence type="ECO:0000313" key="4">
    <source>
        <dbReference type="Proteomes" id="UP001487296"/>
    </source>
</evidence>
<dbReference type="Gene3D" id="1.10.443.10">
    <property type="entry name" value="Intergrase catalytic core"/>
    <property type="match status" value="1"/>
</dbReference>
<dbReference type="InterPro" id="IPR013762">
    <property type="entry name" value="Integrase-like_cat_sf"/>
</dbReference>
<proteinExistence type="predicted"/>
<dbReference type="Pfam" id="PF00589">
    <property type="entry name" value="Phage_integrase"/>
    <property type="match status" value="1"/>
</dbReference>
<evidence type="ECO:0000313" key="3">
    <source>
        <dbReference type="EMBL" id="MEQ2487821.1"/>
    </source>
</evidence>
<name>A0ABV1FTR1_9BACT</name>
<feature type="domain" description="Tyr recombinase" evidence="2">
    <location>
        <begin position="1"/>
        <end position="62"/>
    </location>
</feature>
<dbReference type="SUPFAM" id="SSF56349">
    <property type="entry name" value="DNA breaking-rejoining enzymes"/>
    <property type="match status" value="1"/>
</dbReference>
<comment type="caution">
    <text evidence="3">The sequence shown here is derived from an EMBL/GenBank/DDBJ whole genome shotgun (WGS) entry which is preliminary data.</text>
</comment>
<dbReference type="EMBL" id="JBBNFP010000089">
    <property type="protein sequence ID" value="MEQ2487821.1"/>
    <property type="molecule type" value="Genomic_DNA"/>
</dbReference>
<evidence type="ECO:0000259" key="2">
    <source>
        <dbReference type="PROSITE" id="PS51898"/>
    </source>
</evidence>
<protein>
    <submittedName>
        <fullName evidence="3">Tyrosine-type recombinase/integrase</fullName>
    </submittedName>
</protein>
<keyword evidence="4" id="KW-1185">Reference proteome</keyword>
<keyword evidence="1" id="KW-0233">DNA recombination</keyword>
<dbReference type="RefSeq" id="WP_252344999.1">
    <property type="nucleotide sequence ID" value="NZ_JAHKBE010000094.1"/>
</dbReference>
<reference evidence="3 4" key="1">
    <citation type="submission" date="2024-04" db="EMBL/GenBank/DDBJ databases">
        <title>Human intestinal bacterial collection.</title>
        <authorList>
            <person name="Pauvert C."/>
            <person name="Hitch T.C.A."/>
            <person name="Clavel T."/>
        </authorList>
    </citation>
    <scope>NUCLEOTIDE SEQUENCE [LARGE SCALE GENOMIC DNA]</scope>
    <source>
        <strain evidence="3 4">CLA-AA-H145</strain>
    </source>
</reference>
<dbReference type="InterPro" id="IPR002104">
    <property type="entry name" value="Integrase_catalytic"/>
</dbReference>